<evidence type="ECO:0000259" key="3">
    <source>
        <dbReference type="PROSITE" id="PS51898"/>
    </source>
</evidence>
<dbReference type="InterPro" id="IPR013762">
    <property type="entry name" value="Integrase-like_cat_sf"/>
</dbReference>
<proteinExistence type="predicted"/>
<keyword evidence="1" id="KW-0229">DNA integration</keyword>
<dbReference type="Proteomes" id="UP000239469">
    <property type="component" value="Unassembled WGS sequence"/>
</dbReference>
<dbReference type="AlphaFoldDB" id="A0A2S9X7Z6"/>
<dbReference type="GO" id="GO:0015074">
    <property type="term" value="P:DNA integration"/>
    <property type="evidence" value="ECO:0007669"/>
    <property type="project" value="UniProtKB-KW"/>
</dbReference>
<dbReference type="EMBL" id="MTBD01000007">
    <property type="protein sequence ID" value="PRP71825.1"/>
    <property type="molecule type" value="Genomic_DNA"/>
</dbReference>
<dbReference type="InterPro" id="IPR011010">
    <property type="entry name" value="DNA_brk_join_enz"/>
</dbReference>
<organism evidence="4 5">
    <name type="scientific">Chromobacterium amazonense</name>
    <dbReference type="NCBI Taxonomy" id="1382803"/>
    <lineage>
        <taxon>Bacteria</taxon>
        <taxon>Pseudomonadati</taxon>
        <taxon>Pseudomonadota</taxon>
        <taxon>Betaproteobacteria</taxon>
        <taxon>Neisseriales</taxon>
        <taxon>Chromobacteriaceae</taxon>
        <taxon>Chromobacterium</taxon>
    </lineage>
</organism>
<accession>A0A2S9X7Z6</accession>
<evidence type="ECO:0000256" key="1">
    <source>
        <dbReference type="ARBA" id="ARBA00022908"/>
    </source>
</evidence>
<dbReference type="PROSITE" id="PS51898">
    <property type="entry name" value="TYR_RECOMBINASE"/>
    <property type="match status" value="1"/>
</dbReference>
<reference evidence="4 5" key="1">
    <citation type="submission" date="2017-01" db="EMBL/GenBank/DDBJ databases">
        <title>New insights into the genetic diversity of Chromobacterium isolated from tropical freshwater lake.</title>
        <authorList>
            <person name="Santos A.B."/>
            <person name="Nascimento A.M."/>
            <person name="Da Silva P.C."/>
        </authorList>
    </citation>
    <scope>NUCLEOTIDE SEQUENCE [LARGE SCALE GENOMIC DNA]</scope>
    <source>
        <strain evidence="4 5">56AF</strain>
    </source>
</reference>
<dbReference type="PANTHER" id="PTHR30349:SF94">
    <property type="entry name" value="INTEGRASE_RECOMBINASE HI_1414-RELATED"/>
    <property type="match status" value="1"/>
</dbReference>
<evidence type="ECO:0000313" key="5">
    <source>
        <dbReference type="Proteomes" id="UP000239469"/>
    </source>
</evidence>
<dbReference type="GO" id="GO:0006310">
    <property type="term" value="P:DNA recombination"/>
    <property type="evidence" value="ECO:0007669"/>
    <property type="project" value="UniProtKB-KW"/>
</dbReference>
<dbReference type="Pfam" id="PF00589">
    <property type="entry name" value="Phage_integrase"/>
    <property type="match status" value="1"/>
</dbReference>
<sequence>MATITKYRKKNGELSYSATVRVKQGGKVIFSASRSFPKESLARDWAKRTEIAAASPGFIEQQAAAGVTLGEVLIRYRDEMAQQDRLGRTKGYVLQALLRSSLADMPIGDIQTDDFLDYGRLRQAEGASPATVFQDFSALHTALSHAKTSWQMPADTQRLDSALHQLRASGVIGKSRQRDRRPTEDELVRILEWLAARQRHQNGHIPHYDIVRFAIATCMRLSEIGRIRWDDLDESKRLVLVRERKDPSNKYTNDQWLPLLGEAWDIVQAQPRMDERIFPYKMDSVSAAWERGCKALGIYNLRFHDLRHHGVSLLFEQGLAIQEVALVSGHKTWTNLKRYTNLRPESLHDKLPRAAVEPHRPALITSQSAGALYMGGWQNPHDIARAFDLDDEDLQTMEIIFAADCGANGACVVFLDGGTLFAAACPDAARDWLPEPTSLNKLRHRAMTGKLGRAPDGTNTYGRQLVESITQRLSQG</sequence>
<keyword evidence="2" id="KW-0233">DNA recombination</keyword>
<dbReference type="InterPro" id="IPR050090">
    <property type="entry name" value="Tyrosine_recombinase_XerCD"/>
</dbReference>
<protein>
    <submittedName>
        <fullName evidence="4">Integrase</fullName>
    </submittedName>
</protein>
<name>A0A2S9X7Z6_9NEIS</name>
<feature type="domain" description="Tyr recombinase" evidence="3">
    <location>
        <begin position="177"/>
        <end position="352"/>
    </location>
</feature>
<evidence type="ECO:0000256" key="2">
    <source>
        <dbReference type="ARBA" id="ARBA00023172"/>
    </source>
</evidence>
<dbReference type="GO" id="GO:0003677">
    <property type="term" value="F:DNA binding"/>
    <property type="evidence" value="ECO:0007669"/>
    <property type="project" value="InterPro"/>
</dbReference>
<dbReference type="RefSeq" id="WP_106075903.1">
    <property type="nucleotide sequence ID" value="NZ_MTBD01000007.1"/>
</dbReference>
<evidence type="ECO:0000313" key="4">
    <source>
        <dbReference type="EMBL" id="PRP71825.1"/>
    </source>
</evidence>
<dbReference type="PANTHER" id="PTHR30349">
    <property type="entry name" value="PHAGE INTEGRASE-RELATED"/>
    <property type="match status" value="1"/>
</dbReference>
<gene>
    <name evidence="4" type="ORF">BUE93_04050</name>
</gene>
<dbReference type="CDD" id="cd00796">
    <property type="entry name" value="INT_Rci_Hp1_C"/>
    <property type="match status" value="1"/>
</dbReference>
<dbReference type="SUPFAM" id="SSF56349">
    <property type="entry name" value="DNA breaking-rejoining enzymes"/>
    <property type="match status" value="1"/>
</dbReference>
<dbReference type="OrthoDB" id="662444at2"/>
<dbReference type="Gene3D" id="1.10.443.10">
    <property type="entry name" value="Intergrase catalytic core"/>
    <property type="match status" value="1"/>
</dbReference>
<dbReference type="InterPro" id="IPR002104">
    <property type="entry name" value="Integrase_catalytic"/>
</dbReference>
<comment type="caution">
    <text evidence="4">The sequence shown here is derived from an EMBL/GenBank/DDBJ whole genome shotgun (WGS) entry which is preliminary data.</text>
</comment>